<dbReference type="GO" id="GO:0005524">
    <property type="term" value="F:ATP binding"/>
    <property type="evidence" value="ECO:0007669"/>
    <property type="project" value="UniProtKB-KW"/>
</dbReference>
<dbReference type="Pfam" id="PF00176">
    <property type="entry name" value="SNF2-rel_dom"/>
    <property type="match status" value="1"/>
</dbReference>
<accession>A0A448YSG0</accession>
<dbReference type="Proteomes" id="UP000290900">
    <property type="component" value="Unassembled WGS sequence"/>
</dbReference>
<evidence type="ECO:0000256" key="4">
    <source>
        <dbReference type="SAM" id="MobiDB-lite"/>
    </source>
</evidence>
<dbReference type="InterPro" id="IPR049730">
    <property type="entry name" value="SNF2/RAD54-like_C"/>
</dbReference>
<evidence type="ECO:0000256" key="1">
    <source>
        <dbReference type="ARBA" id="ARBA00022741"/>
    </source>
</evidence>
<proteinExistence type="predicted"/>
<evidence type="ECO:0000259" key="5">
    <source>
        <dbReference type="PROSITE" id="PS51194"/>
    </source>
</evidence>
<dbReference type="Gene3D" id="3.40.50.10810">
    <property type="entry name" value="Tandem AAA-ATPase domain"/>
    <property type="match status" value="1"/>
</dbReference>
<dbReference type="InterPro" id="IPR050628">
    <property type="entry name" value="SNF2_RAD54_helicase_TF"/>
</dbReference>
<dbReference type="GO" id="GO:0016787">
    <property type="term" value="F:hydrolase activity"/>
    <property type="evidence" value="ECO:0007669"/>
    <property type="project" value="UniProtKB-KW"/>
</dbReference>
<feature type="domain" description="Helicase C-terminal" evidence="5">
    <location>
        <begin position="977"/>
        <end position="1137"/>
    </location>
</feature>
<gene>
    <name evidence="6" type="ORF">BRENAR_LOCUS4583</name>
</gene>
<dbReference type="GO" id="GO:0005634">
    <property type="term" value="C:nucleus"/>
    <property type="evidence" value="ECO:0007669"/>
    <property type="project" value="TreeGrafter"/>
</dbReference>
<dbReference type="EMBL" id="CAACVR010000056">
    <property type="protein sequence ID" value="VEU23854.1"/>
    <property type="molecule type" value="Genomic_DNA"/>
</dbReference>
<dbReference type="GO" id="GO:0008094">
    <property type="term" value="F:ATP-dependent activity, acting on DNA"/>
    <property type="evidence" value="ECO:0007669"/>
    <property type="project" value="TreeGrafter"/>
</dbReference>
<dbReference type="InterPro" id="IPR001650">
    <property type="entry name" value="Helicase_C-like"/>
</dbReference>
<dbReference type="PROSITE" id="PS51194">
    <property type="entry name" value="HELICASE_CTER"/>
    <property type="match status" value="1"/>
</dbReference>
<dbReference type="PANTHER" id="PTHR45626">
    <property type="entry name" value="TRANSCRIPTION TERMINATION FACTOR 2-RELATED"/>
    <property type="match status" value="1"/>
</dbReference>
<evidence type="ECO:0000256" key="2">
    <source>
        <dbReference type="ARBA" id="ARBA00022801"/>
    </source>
</evidence>
<dbReference type="InterPro" id="IPR014001">
    <property type="entry name" value="Helicase_ATP-bd"/>
</dbReference>
<dbReference type="CDD" id="cd18008">
    <property type="entry name" value="DEXDc_SHPRH-like"/>
    <property type="match status" value="1"/>
</dbReference>
<dbReference type="CDD" id="cd18793">
    <property type="entry name" value="SF2_C_SNF"/>
    <property type="match status" value="1"/>
</dbReference>
<evidence type="ECO:0000313" key="7">
    <source>
        <dbReference type="Proteomes" id="UP000290900"/>
    </source>
</evidence>
<dbReference type="PANTHER" id="PTHR45626:SF51">
    <property type="entry name" value="SNF2-RELATED DOMAIN-CONTAINING PROTEIN"/>
    <property type="match status" value="1"/>
</dbReference>
<dbReference type="InterPro" id="IPR000330">
    <property type="entry name" value="SNF2_N"/>
</dbReference>
<reference evidence="6 7" key="1">
    <citation type="submission" date="2018-12" db="EMBL/GenBank/DDBJ databases">
        <authorList>
            <person name="Tiukova I."/>
            <person name="Dainat J."/>
        </authorList>
    </citation>
    <scope>NUCLEOTIDE SEQUENCE [LARGE SCALE GENOMIC DNA]</scope>
</reference>
<dbReference type="Gene3D" id="3.40.50.300">
    <property type="entry name" value="P-loop containing nucleotide triphosphate hydrolases"/>
    <property type="match status" value="1"/>
</dbReference>
<dbReference type="SUPFAM" id="SSF52540">
    <property type="entry name" value="P-loop containing nucleoside triphosphate hydrolases"/>
    <property type="match status" value="2"/>
</dbReference>
<evidence type="ECO:0000256" key="3">
    <source>
        <dbReference type="ARBA" id="ARBA00022840"/>
    </source>
</evidence>
<feature type="region of interest" description="Disordered" evidence="4">
    <location>
        <begin position="932"/>
        <end position="955"/>
    </location>
</feature>
<organism evidence="6 7">
    <name type="scientific">Brettanomyces naardenensis</name>
    <name type="common">Yeast</name>
    <dbReference type="NCBI Taxonomy" id="13370"/>
    <lineage>
        <taxon>Eukaryota</taxon>
        <taxon>Fungi</taxon>
        <taxon>Dikarya</taxon>
        <taxon>Ascomycota</taxon>
        <taxon>Saccharomycotina</taxon>
        <taxon>Pichiomycetes</taxon>
        <taxon>Pichiales</taxon>
        <taxon>Pichiaceae</taxon>
        <taxon>Brettanomyces</taxon>
    </lineage>
</organism>
<protein>
    <submittedName>
        <fullName evidence="6">DEKNAAC104988</fullName>
    </submittedName>
</protein>
<keyword evidence="7" id="KW-1185">Reference proteome</keyword>
<dbReference type="STRING" id="13370.A0A448YSG0"/>
<dbReference type="InterPro" id="IPR038718">
    <property type="entry name" value="SNF2-like_sf"/>
</dbReference>
<keyword evidence="1" id="KW-0547">Nucleotide-binding</keyword>
<dbReference type="InParanoid" id="A0A448YSG0"/>
<dbReference type="OrthoDB" id="2801544at2759"/>
<dbReference type="GO" id="GO:0006281">
    <property type="term" value="P:DNA repair"/>
    <property type="evidence" value="ECO:0007669"/>
    <property type="project" value="TreeGrafter"/>
</dbReference>
<dbReference type="AlphaFoldDB" id="A0A448YSG0"/>
<keyword evidence="2" id="KW-0378">Hydrolase</keyword>
<name>A0A448YSG0_BRENA</name>
<evidence type="ECO:0000313" key="6">
    <source>
        <dbReference type="EMBL" id="VEU23854.1"/>
    </source>
</evidence>
<dbReference type="SMART" id="SM00487">
    <property type="entry name" value="DEXDc"/>
    <property type="match status" value="1"/>
</dbReference>
<dbReference type="InterPro" id="IPR027417">
    <property type="entry name" value="P-loop_NTPase"/>
</dbReference>
<keyword evidence="3" id="KW-0067">ATP-binding</keyword>
<dbReference type="Pfam" id="PF00271">
    <property type="entry name" value="Helicase_C"/>
    <property type="match status" value="1"/>
</dbReference>
<sequence>MKEDYDKNGTFLSRLTTITNDLNNYKPLGVLYCYNIPDLPSKQLESPDGFDWCDFPYDYDVRFRDNSTISPVICDIRYLIRRAYIRVTYKVFRFGIAVGRLYILPEGIAKQNLINCYRDDYARLRKSQTWHNKIRERILKHLLTILDYSTEAWDMQEESHFLQYIKARELPLVNCLTSFRLFETSVLGQNWIEQRESEELFGHHIDRLIGGRSFQRFGGKQHARGDQDAILQERVSRVYATIKSPQLDLSTMNDDQKEVISGILDGEVPGFKSELYNYQRRSVAKMYEKEMYCRRVPMPTIATLKEGCYLDLSSLTFLLDPPTYSTPRGGILAENMGLGKTCICLALICLSKFQIARTPIDYQKDGFTTPNVRSLLDNCVEFITRNSIQWKHYSADLPTTCAQRLEGSLGYFDKEDIRLIQHNMRHTRSTVGIGDVEFQTVSKRKLYLSSTTLIVIPDNLFQQWVLEINKHVLKDYLKVLEIPSVGSPLPERVTEIVNNDVVLMSLHAFARQSRNENSILRSIYWKRLIVDEGHSMNARYSRAVEMATYLMAERKWTITGTPTSGLTNLHIEEDDNEYTVKKSFNARQDLVRMGIVISNFLQVEPWKFDRKLWTNTVIKPFEKRVFHSDYQLSELLKNLIVRHTIEDVQRDITLPKMHHRAVFLKPSYFDKLSINLFIAVLSANAVTSERTGVDFMFDPSNKGDLRRLINNLQKATFYWTGFTIQDIDNLLNICQYSLKENKEKYSEADVTLLRRCMYVSKVALSNSRWRTNSSVHEMSYFVTNLPPSIRRDFTISQYPSVTDDFENPVGVYGFPQLIAIQRFYYRHRTVSTSVELEEKMLNYTKEFWQHYGRNNDRLNGVRRRTQVVNKELDFTSIDFETIEEIDKFPTWVDKFNAEDEEQAFYESETKRLKRTIDGERSFDAKRRKVDSFDFDQMGPPYSSPPKSQSPGYETSEKVGSLMGRARILGTASAKLSYLTSRLLENEMNGSKSIVFYEFENSAYYLTEFLDILGMNYIMYSPHIKTSQRSKNLADFDQWDTGKEHEGHGIALIMDLKLASHGLTILAATHVFFINPVWNKTVEAQAIKRAHRIGQTHEVFVETLILENTIEEEMYYRRATTESKKEISDTETELIDNTGIQEYVMKFMFLRMYDESQALEIAPVMSDTSIYEPLNAREEEYEGQGEDGIGMGHVKSNVTSDMIRHWDLPLFSLDSMTKLSTSDFNKSRKHSGRVTALKTEADQDKKTTAYERVNRKTVGIMKKLKGRRKVHFG</sequence>